<evidence type="ECO:0000313" key="2">
    <source>
        <dbReference type="EMBL" id="ROI93621.1"/>
    </source>
</evidence>
<gene>
    <name evidence="2" type="ORF">DPX16_3291</name>
</gene>
<dbReference type="Proteomes" id="UP000281406">
    <property type="component" value="Unassembled WGS sequence"/>
</dbReference>
<sequence>MRAILSATCRERMALLGAVMALRQEGEEVGCVAKVFWTMAVGLRYNDAALKDTFNCCLDDPLPQCEMEGLQDLDFWRFAAYLHHRIEWASPSQPGSVHAPDHEYVSEVTGEVGTEPQLHPVLHALPISPVMAKRVLFTFYVLAVLRAWSMHLEQPEPAAVPEQPALPDTATEAVTELPALPDTATEHPWSALPPPSKPFALPPPPPRLSALPPLPRPSEPLESAWSVPPAPPWQSARTPDPLEPAWSVPPAPPWHSARIPDPLEPAWSVPPAPPWLSVGACWIWPAIPPPDPPPIHLPPEFLFCSG</sequence>
<comment type="caution">
    <text evidence="2">The sequence shown here is derived from an EMBL/GenBank/DDBJ whole genome shotgun (WGS) entry which is preliminary data.</text>
</comment>
<proteinExistence type="predicted"/>
<feature type="region of interest" description="Disordered" evidence="1">
    <location>
        <begin position="183"/>
        <end position="248"/>
    </location>
</feature>
<accession>A0A3N0XS21</accession>
<evidence type="ECO:0000313" key="3">
    <source>
        <dbReference type="Proteomes" id="UP000281406"/>
    </source>
</evidence>
<dbReference type="OrthoDB" id="8984746at2759"/>
<organism evidence="2 3">
    <name type="scientific">Anabarilius grahami</name>
    <name type="common">Kanglang fish</name>
    <name type="synonym">Barilius grahami</name>
    <dbReference type="NCBI Taxonomy" id="495550"/>
    <lineage>
        <taxon>Eukaryota</taxon>
        <taxon>Metazoa</taxon>
        <taxon>Chordata</taxon>
        <taxon>Craniata</taxon>
        <taxon>Vertebrata</taxon>
        <taxon>Euteleostomi</taxon>
        <taxon>Actinopterygii</taxon>
        <taxon>Neopterygii</taxon>
        <taxon>Teleostei</taxon>
        <taxon>Ostariophysi</taxon>
        <taxon>Cypriniformes</taxon>
        <taxon>Xenocyprididae</taxon>
        <taxon>Xenocypridinae</taxon>
        <taxon>Xenocypridinae incertae sedis</taxon>
        <taxon>Anabarilius</taxon>
    </lineage>
</organism>
<dbReference type="AlphaFoldDB" id="A0A3N0XS21"/>
<evidence type="ECO:0000256" key="1">
    <source>
        <dbReference type="SAM" id="MobiDB-lite"/>
    </source>
</evidence>
<protein>
    <submittedName>
        <fullName evidence="2">Uncharacterized protein</fullName>
    </submittedName>
</protein>
<name>A0A3N0XS21_ANAGA</name>
<reference evidence="2 3" key="1">
    <citation type="submission" date="2018-10" db="EMBL/GenBank/DDBJ databases">
        <title>Genome assembly for a Yunnan-Guizhou Plateau 3E fish, Anabarilius grahami (Regan), and its evolutionary and genetic applications.</title>
        <authorList>
            <person name="Jiang W."/>
        </authorList>
    </citation>
    <scope>NUCLEOTIDE SEQUENCE [LARGE SCALE GENOMIC DNA]</scope>
    <source>
        <strain evidence="2">AG-KIZ</strain>
        <tissue evidence="2">Muscle</tissue>
    </source>
</reference>
<keyword evidence="3" id="KW-1185">Reference proteome</keyword>
<feature type="compositionally biased region" description="Pro residues" evidence="1">
    <location>
        <begin position="191"/>
        <end position="218"/>
    </location>
</feature>
<dbReference type="EMBL" id="RJVU01066360">
    <property type="protein sequence ID" value="ROI93621.1"/>
    <property type="molecule type" value="Genomic_DNA"/>
</dbReference>